<proteinExistence type="predicted"/>
<protein>
    <submittedName>
        <fullName evidence="1">Uncharacterized protein</fullName>
    </submittedName>
</protein>
<name>A0A8S5V3A5_9CAUD</name>
<organism evidence="1">
    <name type="scientific">Siphoviridae sp. ctt0c4</name>
    <dbReference type="NCBI Taxonomy" id="2825702"/>
    <lineage>
        <taxon>Viruses</taxon>
        <taxon>Duplodnaviria</taxon>
        <taxon>Heunggongvirae</taxon>
        <taxon>Uroviricota</taxon>
        <taxon>Caudoviricetes</taxon>
    </lineage>
</organism>
<evidence type="ECO:0000313" key="1">
    <source>
        <dbReference type="EMBL" id="DAG01182.1"/>
    </source>
</evidence>
<sequence>MGKKYSINSEGYIVAERDIYSLGGFIPRGSVGGKVASENQLSQNGECWLAGGNISGRRDIRIKDNAYVGTFPPGAEAVHTDGVTEFSGNTLIPGNIWVRSLATETKNNIFIKDSFIRISMDVVCGPESNTKAFPFGQGNYNTNSPKGTLFENMVVTPAPTDTCRGIADVRVGTDTYVYVPSGYNCRVFWAYIDAATGKPAYAGEAFNTTASLTKLYHPVYNLCRLAFGKAGGLTPAQLETSGAKIIGHVNDSVLMDFRPVSASGTYVMDGSNFVMPTDNYGFATTQLRFFAGELINTTMYSSVNISEYKLFGSFRNVGHLEYTKHLGDVHRTVATRDRFISAYDCPLLRVDETTYNTSLIAKGSLVLRRCIVPKAVFTSNIFNGDVYEDIDFSYTQEHLGKTFIGNTLISSHRQGLYAASFNNRIVGFVSRPENAADGAYLGPDAKDGPLDGSVIEQGAYNNTLIGQYYEYTKADFSNRVRTRVPFSTEGAYLPTMPSGFKIAVACYLDENFILAAAKTDPTSVSSGYPYFVLAFGKSDNSAITPKDFAALHLRIRSYVYSSVPTISGSGFVGEGCNVRGDVEVIGQPYVNRILDVNLWERGTTEAQAPTWEETKGSQVLPHRVRLVDTIRVRPGDTVTCKDAYYVECNAFDGNGQFLSRSAWVKSYKVPENASFLGLVLRLVSDGYMDESDIQAAEVRYVTEFKKARYITNEIDRKDPSDIFLSQDDWQVSRISTGSGSVGIYYDSLKGESNKWCILKRPINSGNSWTITLGNSVTYTANYSSWDALTKLLGSGIKDNVALTGLELKKKDDNIVTLLDVPAGRFVVEYVPTPRILKPYSSTGITIQKTRVRLYDNAVLSLQLASGQDVVLKDNAVMGNTPGACVCGNGHDDAIIKLP</sequence>
<reference evidence="1" key="1">
    <citation type="journal article" date="2021" name="Proc. Natl. Acad. Sci. U.S.A.">
        <title>A Catalog of Tens of Thousands of Viruses from Human Metagenomes Reveals Hidden Associations with Chronic Diseases.</title>
        <authorList>
            <person name="Tisza M.J."/>
            <person name="Buck C.B."/>
        </authorList>
    </citation>
    <scope>NUCLEOTIDE SEQUENCE</scope>
    <source>
        <strain evidence="1">Ctt0c4</strain>
    </source>
</reference>
<dbReference type="EMBL" id="BK016188">
    <property type="protein sequence ID" value="DAG01182.1"/>
    <property type="molecule type" value="Genomic_DNA"/>
</dbReference>
<accession>A0A8S5V3A5</accession>